<organism evidence="1 2">
    <name type="scientific">Thelohanellus kitauei</name>
    <name type="common">Myxosporean</name>
    <dbReference type="NCBI Taxonomy" id="669202"/>
    <lineage>
        <taxon>Eukaryota</taxon>
        <taxon>Metazoa</taxon>
        <taxon>Cnidaria</taxon>
        <taxon>Myxozoa</taxon>
        <taxon>Myxosporea</taxon>
        <taxon>Bivalvulida</taxon>
        <taxon>Platysporina</taxon>
        <taxon>Myxobolidae</taxon>
        <taxon>Thelohanellus</taxon>
    </lineage>
</organism>
<evidence type="ECO:0000313" key="2">
    <source>
        <dbReference type="Proteomes" id="UP000031668"/>
    </source>
</evidence>
<keyword evidence="2" id="KW-1185">Reference proteome</keyword>
<reference evidence="1 2" key="1">
    <citation type="journal article" date="2014" name="Genome Biol. Evol.">
        <title>The genome of the myxosporean Thelohanellus kitauei shows adaptations to nutrient acquisition within its fish host.</title>
        <authorList>
            <person name="Yang Y."/>
            <person name="Xiong J."/>
            <person name="Zhou Z."/>
            <person name="Huo F."/>
            <person name="Miao W."/>
            <person name="Ran C."/>
            <person name="Liu Y."/>
            <person name="Zhang J."/>
            <person name="Feng J."/>
            <person name="Wang M."/>
            <person name="Wang M."/>
            <person name="Wang L."/>
            <person name="Yao B."/>
        </authorList>
    </citation>
    <scope>NUCLEOTIDE SEQUENCE [LARGE SCALE GENOMIC DNA]</scope>
    <source>
        <strain evidence="1">Wuqing</strain>
    </source>
</reference>
<accession>A0A0C2N8U4</accession>
<sequence length="232" mass="26406">MSGEIVLRIDECLEDYGYSLCNGTATLSILHDCARMVTDEGEHINDDVLMNAFDNLSCQRENSPAYHDHITNEILKHVLISSDIHKVFDSDLELVLDSFADKPNFNEKDLFVAMCYIQRTESLIAPIFPSANGISLHDTDCYILMKQLNDFGQIMTNSYMSTTKRNASRSEISLEVKTREYCQFIKQVLLQSLDNLIETVLCVTLEENEISYIVRSRIMHLIKETPNPPGVT</sequence>
<name>A0A0C2N8U4_THEKT</name>
<dbReference type="AlphaFoldDB" id="A0A0C2N8U4"/>
<protein>
    <submittedName>
        <fullName evidence="1">Uncharacterized protein</fullName>
    </submittedName>
</protein>
<proteinExistence type="predicted"/>
<comment type="caution">
    <text evidence="1">The sequence shown here is derived from an EMBL/GenBank/DDBJ whole genome shotgun (WGS) entry which is preliminary data.</text>
</comment>
<evidence type="ECO:0000313" key="1">
    <source>
        <dbReference type="EMBL" id="KII70342.1"/>
    </source>
</evidence>
<dbReference type="Proteomes" id="UP000031668">
    <property type="component" value="Unassembled WGS sequence"/>
</dbReference>
<dbReference type="EMBL" id="JWZT01002090">
    <property type="protein sequence ID" value="KII70342.1"/>
    <property type="molecule type" value="Genomic_DNA"/>
</dbReference>
<gene>
    <name evidence="1" type="ORF">RF11_07147</name>
</gene>